<evidence type="ECO:0000313" key="4">
    <source>
        <dbReference type="Proteomes" id="UP001378960"/>
    </source>
</evidence>
<dbReference type="GO" id="GO:0030008">
    <property type="term" value="C:TRAPP complex"/>
    <property type="evidence" value="ECO:0007669"/>
    <property type="project" value="InterPro"/>
</dbReference>
<evidence type="ECO:0000256" key="2">
    <source>
        <dbReference type="ARBA" id="ARBA00022892"/>
    </source>
</evidence>
<gene>
    <name evidence="3" type="ORF">DAPK24_033350</name>
</gene>
<protein>
    <recommendedName>
        <fullName evidence="5">Trafficking protein particle complex subunit</fullName>
    </recommendedName>
</protein>
<name>A0AAV5R630_PICKL</name>
<evidence type="ECO:0000313" key="3">
    <source>
        <dbReference type="EMBL" id="GMM46760.1"/>
    </source>
</evidence>
<organism evidence="3 4">
    <name type="scientific">Pichia kluyveri</name>
    <name type="common">Yeast</name>
    <dbReference type="NCBI Taxonomy" id="36015"/>
    <lineage>
        <taxon>Eukaryota</taxon>
        <taxon>Fungi</taxon>
        <taxon>Dikarya</taxon>
        <taxon>Ascomycota</taxon>
        <taxon>Saccharomycotina</taxon>
        <taxon>Pichiomycetes</taxon>
        <taxon>Pichiales</taxon>
        <taxon>Pichiaceae</taxon>
        <taxon>Pichia</taxon>
    </lineage>
</organism>
<dbReference type="GO" id="GO:0016192">
    <property type="term" value="P:vesicle-mediated transport"/>
    <property type="evidence" value="ECO:0007669"/>
    <property type="project" value="UniProtKB-KW"/>
</dbReference>
<sequence>MMLWVYYKHTPILKPLSTENDIDPILLDGLVHSMKTLAQQLGQSSTTYPTLRSFSTAQYSMHILSSPGGLSIIVALPSDRGDSVNNRDNRDNNIKSGLNAVHVLIAEHISKSYLIDFKTSDLRNYPKTLIKIQEIYNSLL</sequence>
<dbReference type="Pfam" id="PF04099">
    <property type="entry name" value="Sybindin"/>
    <property type="match status" value="1"/>
</dbReference>
<accession>A0AAV5R630</accession>
<dbReference type="AlphaFoldDB" id="A0AAV5R630"/>
<comment type="caution">
    <text evidence="3">The sequence shown here is derived from an EMBL/GenBank/DDBJ whole genome shotgun (WGS) entry which is preliminary data.</text>
</comment>
<keyword evidence="2" id="KW-0931">ER-Golgi transport</keyword>
<dbReference type="Gene3D" id="3.30.450.70">
    <property type="match status" value="1"/>
</dbReference>
<keyword evidence="4" id="KW-1185">Reference proteome</keyword>
<evidence type="ECO:0000256" key="1">
    <source>
        <dbReference type="ARBA" id="ARBA00022448"/>
    </source>
</evidence>
<dbReference type="EMBL" id="BTGB01000004">
    <property type="protein sequence ID" value="GMM46760.1"/>
    <property type="molecule type" value="Genomic_DNA"/>
</dbReference>
<evidence type="ECO:0008006" key="5">
    <source>
        <dbReference type="Google" id="ProtNLM"/>
    </source>
</evidence>
<keyword evidence="1" id="KW-0813">Transport</keyword>
<reference evidence="3 4" key="1">
    <citation type="journal article" date="2023" name="Elife">
        <title>Identification of key yeast species and microbe-microbe interactions impacting larval growth of Drosophila in the wild.</title>
        <authorList>
            <person name="Mure A."/>
            <person name="Sugiura Y."/>
            <person name="Maeda R."/>
            <person name="Honda K."/>
            <person name="Sakurai N."/>
            <person name="Takahashi Y."/>
            <person name="Watada M."/>
            <person name="Katoh T."/>
            <person name="Gotoh A."/>
            <person name="Gotoh Y."/>
            <person name="Taniguchi I."/>
            <person name="Nakamura K."/>
            <person name="Hayashi T."/>
            <person name="Katayama T."/>
            <person name="Uemura T."/>
            <person name="Hattori Y."/>
        </authorList>
    </citation>
    <scope>NUCLEOTIDE SEQUENCE [LARGE SCALE GENOMIC DNA]</scope>
    <source>
        <strain evidence="3 4">PK-24</strain>
    </source>
</reference>
<proteinExistence type="predicted"/>
<dbReference type="InterPro" id="IPR007233">
    <property type="entry name" value="TRAPPC"/>
</dbReference>
<dbReference type="Proteomes" id="UP001378960">
    <property type="component" value="Unassembled WGS sequence"/>
</dbReference>